<dbReference type="InterPro" id="IPR001387">
    <property type="entry name" value="Cro/C1-type_HTH"/>
</dbReference>
<dbReference type="EMBL" id="VYTZ01000002">
    <property type="protein sequence ID" value="KAA9380834.1"/>
    <property type="molecule type" value="Genomic_DNA"/>
</dbReference>
<dbReference type="SMART" id="SM00530">
    <property type="entry name" value="HTH_XRE"/>
    <property type="match status" value="1"/>
</dbReference>
<dbReference type="RefSeq" id="WP_150932218.1">
    <property type="nucleotide sequence ID" value="NZ_VYTZ01000002.1"/>
</dbReference>
<dbReference type="Gene3D" id="1.25.40.10">
    <property type="entry name" value="Tetratricopeptide repeat domain"/>
    <property type="match status" value="1"/>
</dbReference>
<accession>A0A5J5K7V4</accession>
<comment type="caution">
    <text evidence="3">The sequence shown here is derived from an EMBL/GenBank/DDBJ whole genome shotgun (WGS) entry which is preliminary data.</text>
</comment>
<evidence type="ECO:0000313" key="3">
    <source>
        <dbReference type="EMBL" id="KAA9380834.1"/>
    </source>
</evidence>
<proteinExistence type="predicted"/>
<dbReference type="PANTHER" id="PTHR46797:SF1">
    <property type="entry name" value="METHYLPHOSPHONATE SYNTHASE"/>
    <property type="match status" value="1"/>
</dbReference>
<evidence type="ECO:0000313" key="4">
    <source>
        <dbReference type="Proteomes" id="UP000327011"/>
    </source>
</evidence>
<keyword evidence="4" id="KW-1185">Reference proteome</keyword>
<gene>
    <name evidence="3" type="ORF">F5972_06995</name>
</gene>
<evidence type="ECO:0000259" key="2">
    <source>
        <dbReference type="PROSITE" id="PS50943"/>
    </source>
</evidence>
<dbReference type="GO" id="GO:0005829">
    <property type="term" value="C:cytosol"/>
    <property type="evidence" value="ECO:0007669"/>
    <property type="project" value="TreeGrafter"/>
</dbReference>
<keyword evidence="1" id="KW-0238">DNA-binding</keyword>
<organism evidence="3 4">
    <name type="scientific">Microbispora cellulosiformans</name>
    <dbReference type="NCBI Taxonomy" id="2614688"/>
    <lineage>
        <taxon>Bacteria</taxon>
        <taxon>Bacillati</taxon>
        <taxon>Actinomycetota</taxon>
        <taxon>Actinomycetes</taxon>
        <taxon>Streptosporangiales</taxon>
        <taxon>Streptosporangiaceae</taxon>
        <taxon>Microbispora</taxon>
    </lineage>
</organism>
<dbReference type="AlphaFoldDB" id="A0A5J5K7V4"/>
<reference evidence="3 4" key="1">
    <citation type="submission" date="2019-09" db="EMBL/GenBank/DDBJ databases">
        <title>Screening of Novel Bioactive Compounds from Soil-Associated.</title>
        <authorList>
            <person name="Gong X."/>
        </authorList>
    </citation>
    <scope>NUCLEOTIDE SEQUENCE [LARGE SCALE GENOMIC DNA]</scope>
    <source>
        <strain evidence="3 4">Gxj-6</strain>
    </source>
</reference>
<protein>
    <submittedName>
        <fullName evidence="3">Helix-turn-helix transcriptional regulator</fullName>
    </submittedName>
</protein>
<dbReference type="Pfam" id="PF01381">
    <property type="entry name" value="HTH_3"/>
    <property type="match status" value="1"/>
</dbReference>
<dbReference type="SUPFAM" id="SSF47413">
    <property type="entry name" value="lambda repressor-like DNA-binding domains"/>
    <property type="match status" value="1"/>
</dbReference>
<dbReference type="GO" id="GO:0003677">
    <property type="term" value="F:DNA binding"/>
    <property type="evidence" value="ECO:0007669"/>
    <property type="project" value="UniProtKB-KW"/>
</dbReference>
<sequence length="389" mass="44091">MAALGERIRSVRKRRGLTQQGLADLAGVSASLIRKLERDARRDVRLETLRKIAVALKVPTTSLIAQHDAEPAHDKTLDLWAPVRRALYGLDGPVSEAPTREGLGSALGASMPLWKQDRYSQIAAMLPVMLRDADALVETDLSARHVRGRLLHLVGWLMTQTRQFDEAEFALSRAMDDMNDPLDAAATVSTHCWLLLRQGRLDEARQMAMRWADDVEPRISRATPHQLSAWGWLLLRSSAAAIRDNRPDEADDTIRLARTAAVAMGRDLTPNEDFLRTFGPITVAMKRVENAMIEDRPDKVLQLSQTIPVTDLRPTSNNRNRHLLDVAEAHRRMQRHSEAFDVLQGIRRDAPEWMTNQRYARDILRGIIGRRRTLTDEMRELADFVLLDY</sequence>
<feature type="domain" description="HTH cro/C1-type" evidence="2">
    <location>
        <begin position="8"/>
        <end position="63"/>
    </location>
</feature>
<dbReference type="InterPro" id="IPR010982">
    <property type="entry name" value="Lambda_DNA-bd_dom_sf"/>
</dbReference>
<dbReference type="SUPFAM" id="SSF48452">
    <property type="entry name" value="TPR-like"/>
    <property type="match status" value="1"/>
</dbReference>
<dbReference type="CDD" id="cd00093">
    <property type="entry name" value="HTH_XRE"/>
    <property type="match status" value="1"/>
</dbReference>
<name>A0A5J5K7V4_9ACTN</name>
<dbReference type="PROSITE" id="PS50943">
    <property type="entry name" value="HTH_CROC1"/>
    <property type="match status" value="1"/>
</dbReference>
<evidence type="ECO:0000256" key="1">
    <source>
        <dbReference type="ARBA" id="ARBA00023125"/>
    </source>
</evidence>
<dbReference type="InterPro" id="IPR050807">
    <property type="entry name" value="TransReg_Diox_bact_type"/>
</dbReference>
<dbReference type="InterPro" id="IPR011990">
    <property type="entry name" value="TPR-like_helical_dom_sf"/>
</dbReference>
<dbReference type="Proteomes" id="UP000327011">
    <property type="component" value="Unassembled WGS sequence"/>
</dbReference>
<dbReference type="PANTHER" id="PTHR46797">
    <property type="entry name" value="HTH-TYPE TRANSCRIPTIONAL REGULATOR"/>
    <property type="match status" value="1"/>
</dbReference>
<dbReference type="GO" id="GO:0003700">
    <property type="term" value="F:DNA-binding transcription factor activity"/>
    <property type="evidence" value="ECO:0007669"/>
    <property type="project" value="TreeGrafter"/>
</dbReference>
<dbReference type="Gene3D" id="1.10.260.40">
    <property type="entry name" value="lambda repressor-like DNA-binding domains"/>
    <property type="match status" value="1"/>
</dbReference>